<evidence type="ECO:0000256" key="8">
    <source>
        <dbReference type="ARBA" id="ARBA00023004"/>
    </source>
</evidence>
<dbReference type="Pfam" id="PF00724">
    <property type="entry name" value="Oxidored_FMN"/>
    <property type="match status" value="1"/>
</dbReference>
<dbReference type="PRINTS" id="PR00368">
    <property type="entry name" value="FADPNR"/>
</dbReference>
<dbReference type="InterPro" id="IPR013785">
    <property type="entry name" value="Aldolase_TIM"/>
</dbReference>
<comment type="caution">
    <text evidence="13">The sequence shown here is derived from an EMBL/GenBank/DDBJ whole genome shotgun (WGS) entry which is preliminary data.</text>
</comment>
<feature type="domain" description="NADH:flavin oxidoreductase/NADH oxidase N-terminal" evidence="11">
    <location>
        <begin position="4"/>
        <end position="330"/>
    </location>
</feature>
<evidence type="ECO:0000259" key="11">
    <source>
        <dbReference type="Pfam" id="PF00724"/>
    </source>
</evidence>
<evidence type="ECO:0000256" key="10">
    <source>
        <dbReference type="SAM" id="MobiDB-lite"/>
    </source>
</evidence>
<evidence type="ECO:0000256" key="2">
    <source>
        <dbReference type="ARBA" id="ARBA00001966"/>
    </source>
</evidence>
<feature type="domain" description="FAD/NAD(P)-binding" evidence="12">
    <location>
        <begin position="443"/>
        <end position="690"/>
    </location>
</feature>
<gene>
    <name evidence="13" type="ORF">GCM10023322_75070</name>
</gene>
<sequence>MREVFRPGRIGPLSLPHRIVMGAMHLGLESLDDGGRALSAFYVERVRGGAGLIVTGGAAVSRVGAGGAHYGVLDDPAFRDRLRRVTGDVHAAGGLIALQLFHAGRYASPKAFGLQPVAPSAVFSRVSGAEPAELSGADIEATLEDFGRAGGYASQLGFDAVEIMGSEGYLVDQFLSPFTNRRDDDWGGDPQRRARFGVEALRRVRDAAGSSFPVIVRFSGADLMDGGTSQPDVLGFAKLLAQAGADALNIGIGWHESPVPTVQTLVPPGTWAPVAAAVKQAVGDLPVIASNRINRLESAEPVIASGQADYVSMARPFLADPELMSKARAGERINLCIACNQACIDRSLSDEHVSCMVNPRAAHELEFPRVRPAAELPARQRTATPTTTTTTPADPESVAAESAVAEAVLAGSAVAGSAVAGSAVAGSAVAGSVVAGRWGGASRVAVIGGGPAGLAAARQLAADGHRVDLYEASGALGGQFNLACRVPGKADYASTVDYFATELARLGVQIRLGRAITVDDLDLLRSYDRLVVATGVRPRRVDIPGADLPHVVPYPAAFADGALGQRVAIIGGGGIAVDLAHLASHGSAAMAPAVRFLREHGVEPGPVPVTGRRDVTILQRGERLGVTIGKSTRWAVLATLRRQGVRVLPRLTYRRITAEGVHVVDADGTEHLVPADTVVIAAGQERDTTVSDLIRLAGIDHQVIGGARQSAGLDAVLAFADGLRVATPPVPERESVH</sequence>
<dbReference type="SUPFAM" id="SSF51971">
    <property type="entry name" value="Nucleotide-binding domain"/>
    <property type="match status" value="1"/>
</dbReference>
<dbReference type="EMBL" id="BAABJQ010000037">
    <property type="protein sequence ID" value="GAA5199434.1"/>
    <property type="molecule type" value="Genomic_DNA"/>
</dbReference>
<dbReference type="Proteomes" id="UP001501570">
    <property type="component" value="Unassembled WGS sequence"/>
</dbReference>
<dbReference type="PANTHER" id="PTHR42917">
    <property type="entry name" value="2,4-DIENOYL-COA REDUCTASE"/>
    <property type="match status" value="1"/>
</dbReference>
<feature type="region of interest" description="Disordered" evidence="10">
    <location>
        <begin position="374"/>
        <end position="397"/>
    </location>
</feature>
<keyword evidence="8" id="KW-0408">Iron</keyword>
<dbReference type="InterPro" id="IPR051793">
    <property type="entry name" value="NADH:flavin_oxidoreductase"/>
</dbReference>
<dbReference type="PANTHER" id="PTHR42917:SF2">
    <property type="entry name" value="2,4-DIENOYL-COA REDUCTASE [(2E)-ENOYL-COA-PRODUCING]"/>
    <property type="match status" value="1"/>
</dbReference>
<dbReference type="PRINTS" id="PR00411">
    <property type="entry name" value="PNDRDTASEI"/>
</dbReference>
<dbReference type="Gene3D" id="3.20.20.70">
    <property type="entry name" value="Aldolase class I"/>
    <property type="match status" value="1"/>
</dbReference>
<proteinExistence type="inferred from homology"/>
<evidence type="ECO:0000256" key="6">
    <source>
        <dbReference type="ARBA" id="ARBA00022723"/>
    </source>
</evidence>
<evidence type="ECO:0000313" key="14">
    <source>
        <dbReference type="Proteomes" id="UP001501570"/>
    </source>
</evidence>
<comment type="cofactor">
    <cofactor evidence="2">
        <name>[4Fe-4S] cluster</name>
        <dbReference type="ChEBI" id="CHEBI:49883"/>
    </cofactor>
</comment>
<keyword evidence="6" id="KW-0479">Metal-binding</keyword>
<keyword evidence="4" id="KW-0285">Flavoprotein</keyword>
<keyword evidence="7" id="KW-0560">Oxidoreductase</keyword>
<accession>A0ABP9SN32</accession>
<dbReference type="Gene3D" id="3.50.50.60">
    <property type="entry name" value="FAD/NAD(P)-binding domain"/>
    <property type="match status" value="1"/>
</dbReference>
<dbReference type="Gene3D" id="3.40.50.720">
    <property type="entry name" value="NAD(P)-binding Rossmann-like Domain"/>
    <property type="match status" value="1"/>
</dbReference>
<keyword evidence="14" id="KW-1185">Reference proteome</keyword>
<comment type="similarity">
    <text evidence="3">In the N-terminal section; belongs to the NADH:flavin oxidoreductase/NADH oxidase family.</text>
</comment>
<dbReference type="InterPro" id="IPR001155">
    <property type="entry name" value="OxRdtase_FMN_N"/>
</dbReference>
<evidence type="ECO:0000256" key="1">
    <source>
        <dbReference type="ARBA" id="ARBA00001917"/>
    </source>
</evidence>
<evidence type="ECO:0000259" key="12">
    <source>
        <dbReference type="Pfam" id="PF07992"/>
    </source>
</evidence>
<reference evidence="14" key="1">
    <citation type="journal article" date="2019" name="Int. J. Syst. Evol. Microbiol.">
        <title>The Global Catalogue of Microorganisms (GCM) 10K type strain sequencing project: providing services to taxonomists for standard genome sequencing and annotation.</title>
        <authorList>
            <consortium name="The Broad Institute Genomics Platform"/>
            <consortium name="The Broad Institute Genome Sequencing Center for Infectious Disease"/>
            <person name="Wu L."/>
            <person name="Ma J."/>
        </authorList>
    </citation>
    <scope>NUCLEOTIDE SEQUENCE [LARGE SCALE GENOMIC DNA]</scope>
    <source>
        <strain evidence="14">JCM 18304</strain>
    </source>
</reference>
<evidence type="ECO:0000256" key="9">
    <source>
        <dbReference type="ARBA" id="ARBA00023014"/>
    </source>
</evidence>
<dbReference type="Pfam" id="PF07992">
    <property type="entry name" value="Pyr_redox_2"/>
    <property type="match status" value="1"/>
</dbReference>
<evidence type="ECO:0000256" key="3">
    <source>
        <dbReference type="ARBA" id="ARBA00011048"/>
    </source>
</evidence>
<evidence type="ECO:0000313" key="13">
    <source>
        <dbReference type="EMBL" id="GAA5199434.1"/>
    </source>
</evidence>
<dbReference type="InterPro" id="IPR036188">
    <property type="entry name" value="FAD/NAD-bd_sf"/>
</dbReference>
<feature type="compositionally biased region" description="Low complexity" evidence="10">
    <location>
        <begin position="382"/>
        <end position="397"/>
    </location>
</feature>
<dbReference type="InterPro" id="IPR023753">
    <property type="entry name" value="FAD/NAD-binding_dom"/>
</dbReference>
<protein>
    <recommendedName>
        <fullName evidence="15">2,4-dienoyl-CoA reductase (NADPH2)</fullName>
    </recommendedName>
</protein>
<comment type="cofactor">
    <cofactor evidence="1">
        <name>FMN</name>
        <dbReference type="ChEBI" id="CHEBI:58210"/>
    </cofactor>
</comment>
<evidence type="ECO:0000256" key="4">
    <source>
        <dbReference type="ARBA" id="ARBA00022630"/>
    </source>
</evidence>
<organism evidence="13 14">
    <name type="scientific">Rugosimonospora acidiphila</name>
    <dbReference type="NCBI Taxonomy" id="556531"/>
    <lineage>
        <taxon>Bacteria</taxon>
        <taxon>Bacillati</taxon>
        <taxon>Actinomycetota</taxon>
        <taxon>Actinomycetes</taxon>
        <taxon>Micromonosporales</taxon>
        <taxon>Micromonosporaceae</taxon>
        <taxon>Rugosimonospora</taxon>
    </lineage>
</organism>
<keyword evidence="5" id="KW-0288">FMN</keyword>
<evidence type="ECO:0000256" key="7">
    <source>
        <dbReference type="ARBA" id="ARBA00023002"/>
    </source>
</evidence>
<evidence type="ECO:0000256" key="5">
    <source>
        <dbReference type="ARBA" id="ARBA00022643"/>
    </source>
</evidence>
<keyword evidence="9" id="KW-0411">Iron-sulfur</keyword>
<dbReference type="SUPFAM" id="SSF51395">
    <property type="entry name" value="FMN-linked oxidoreductases"/>
    <property type="match status" value="1"/>
</dbReference>
<evidence type="ECO:0008006" key="15">
    <source>
        <dbReference type="Google" id="ProtNLM"/>
    </source>
</evidence>
<dbReference type="RefSeq" id="WP_345637981.1">
    <property type="nucleotide sequence ID" value="NZ_BAABJQ010000037.1"/>
</dbReference>
<name>A0ABP9SN32_9ACTN</name>